<evidence type="ECO:0000313" key="1">
    <source>
        <dbReference type="EMBL" id="KAI9905177.1"/>
    </source>
</evidence>
<comment type="caution">
    <text evidence="1">The sequence shown here is derived from an EMBL/GenBank/DDBJ whole genome shotgun (WGS) entry which is preliminary data.</text>
</comment>
<gene>
    <name evidence="1" type="ORF">PsorP6_014200</name>
</gene>
<keyword evidence="2" id="KW-1185">Reference proteome</keyword>
<organism evidence="1 2">
    <name type="scientific">Peronosclerospora sorghi</name>
    <dbReference type="NCBI Taxonomy" id="230839"/>
    <lineage>
        <taxon>Eukaryota</taxon>
        <taxon>Sar</taxon>
        <taxon>Stramenopiles</taxon>
        <taxon>Oomycota</taxon>
        <taxon>Peronosporomycetes</taxon>
        <taxon>Peronosporales</taxon>
        <taxon>Peronosporaceae</taxon>
        <taxon>Peronosclerospora</taxon>
    </lineage>
</organism>
<dbReference type="EMBL" id="CM047588">
    <property type="protein sequence ID" value="KAI9905177.1"/>
    <property type="molecule type" value="Genomic_DNA"/>
</dbReference>
<proteinExistence type="predicted"/>
<reference evidence="1 2" key="1">
    <citation type="journal article" date="2022" name="bioRxiv">
        <title>The genome of the oomycete Peronosclerospora sorghi, a cosmopolitan pathogen of maize and sorghum, is inflated with dispersed pseudogenes.</title>
        <authorList>
            <person name="Fletcher K."/>
            <person name="Martin F."/>
            <person name="Isakeit T."/>
            <person name="Cavanaugh K."/>
            <person name="Magill C."/>
            <person name="Michelmore R."/>
        </authorList>
    </citation>
    <scope>NUCLEOTIDE SEQUENCE [LARGE SCALE GENOMIC DNA]</scope>
    <source>
        <strain evidence="1">P6</strain>
    </source>
</reference>
<accession>A0ACC0VFR3</accession>
<name>A0ACC0VFR3_9STRA</name>
<protein>
    <submittedName>
        <fullName evidence="1">Uncharacterized protein</fullName>
    </submittedName>
</protein>
<dbReference type="Proteomes" id="UP001163321">
    <property type="component" value="Chromosome 9"/>
</dbReference>
<evidence type="ECO:0000313" key="2">
    <source>
        <dbReference type="Proteomes" id="UP001163321"/>
    </source>
</evidence>
<sequence length="100" mass="11555">MSIINCTLEIHKAHMSTASNASSRAASAISHDLLQLEKKRRARKEAVQELNKGALDKKLQIIMKEKCLFSFTQQRCWTRRLLDCETRLWSLRRTSGCMTM</sequence>